<organism evidence="2 3">
    <name type="scientific">Batillaria attramentaria</name>
    <dbReference type="NCBI Taxonomy" id="370345"/>
    <lineage>
        <taxon>Eukaryota</taxon>
        <taxon>Metazoa</taxon>
        <taxon>Spiralia</taxon>
        <taxon>Lophotrochozoa</taxon>
        <taxon>Mollusca</taxon>
        <taxon>Gastropoda</taxon>
        <taxon>Caenogastropoda</taxon>
        <taxon>Sorbeoconcha</taxon>
        <taxon>Cerithioidea</taxon>
        <taxon>Batillariidae</taxon>
        <taxon>Batillaria</taxon>
    </lineage>
</organism>
<name>A0ABD0LIW3_9CAEN</name>
<accession>A0ABD0LIW3</accession>
<sequence>MLDVGTFSTYCSWRSLPHYLVTGFLTDPLPHTSEKTQSWSLQAKQKGHFNYSPVASPHISGHQSQERITDFLVAVSHLPAWAKTSPATTHRFPERQPTLKAPPIGP</sequence>
<evidence type="ECO:0000313" key="3">
    <source>
        <dbReference type="Proteomes" id="UP001519460"/>
    </source>
</evidence>
<evidence type="ECO:0000313" key="2">
    <source>
        <dbReference type="EMBL" id="KAK7499358.1"/>
    </source>
</evidence>
<keyword evidence="3" id="KW-1185">Reference proteome</keyword>
<reference evidence="2 3" key="1">
    <citation type="journal article" date="2023" name="Sci. Data">
        <title>Genome assembly of the Korean intertidal mud-creeper Batillaria attramentaria.</title>
        <authorList>
            <person name="Patra A.K."/>
            <person name="Ho P.T."/>
            <person name="Jun S."/>
            <person name="Lee S.J."/>
            <person name="Kim Y."/>
            <person name="Won Y.J."/>
        </authorList>
    </citation>
    <scope>NUCLEOTIDE SEQUENCE [LARGE SCALE GENOMIC DNA]</scope>
    <source>
        <strain evidence="2">Wonlab-2016</strain>
    </source>
</reference>
<feature type="region of interest" description="Disordered" evidence="1">
    <location>
        <begin position="85"/>
        <end position="106"/>
    </location>
</feature>
<dbReference type="Proteomes" id="UP001519460">
    <property type="component" value="Unassembled WGS sequence"/>
</dbReference>
<dbReference type="AlphaFoldDB" id="A0ABD0LIW3"/>
<gene>
    <name evidence="2" type="ORF">BaRGS_00009333</name>
</gene>
<proteinExistence type="predicted"/>
<protein>
    <submittedName>
        <fullName evidence="2">Uncharacterized protein</fullName>
    </submittedName>
</protein>
<evidence type="ECO:0000256" key="1">
    <source>
        <dbReference type="SAM" id="MobiDB-lite"/>
    </source>
</evidence>
<dbReference type="EMBL" id="JACVVK020000044">
    <property type="protein sequence ID" value="KAK7499358.1"/>
    <property type="molecule type" value="Genomic_DNA"/>
</dbReference>
<comment type="caution">
    <text evidence="2">The sequence shown here is derived from an EMBL/GenBank/DDBJ whole genome shotgun (WGS) entry which is preliminary data.</text>
</comment>